<organism evidence="1 2">
    <name type="scientific">Ameca splendens</name>
    <dbReference type="NCBI Taxonomy" id="208324"/>
    <lineage>
        <taxon>Eukaryota</taxon>
        <taxon>Metazoa</taxon>
        <taxon>Chordata</taxon>
        <taxon>Craniata</taxon>
        <taxon>Vertebrata</taxon>
        <taxon>Euteleostomi</taxon>
        <taxon>Actinopterygii</taxon>
        <taxon>Neopterygii</taxon>
        <taxon>Teleostei</taxon>
        <taxon>Neoteleostei</taxon>
        <taxon>Acanthomorphata</taxon>
        <taxon>Ovalentaria</taxon>
        <taxon>Atherinomorphae</taxon>
        <taxon>Cyprinodontiformes</taxon>
        <taxon>Goodeidae</taxon>
        <taxon>Ameca</taxon>
    </lineage>
</organism>
<sequence>MRDTRPNNADELEATIKAAWPCITSHQNHRLIASMLRSTDVDAKGALTMHLSATKQCQFCIATIPL</sequence>
<dbReference type="Proteomes" id="UP001469553">
    <property type="component" value="Unassembled WGS sequence"/>
</dbReference>
<dbReference type="EMBL" id="JAHRIP010076046">
    <property type="protein sequence ID" value="MEQ2310778.1"/>
    <property type="molecule type" value="Genomic_DNA"/>
</dbReference>
<proteinExistence type="predicted"/>
<protein>
    <submittedName>
        <fullName evidence="1">Uncharacterized protein</fullName>
    </submittedName>
</protein>
<name>A0ABV0ZWX9_9TELE</name>
<evidence type="ECO:0000313" key="2">
    <source>
        <dbReference type="Proteomes" id="UP001469553"/>
    </source>
</evidence>
<accession>A0ABV0ZWX9</accession>
<reference evidence="1 2" key="1">
    <citation type="submission" date="2021-06" db="EMBL/GenBank/DDBJ databases">
        <authorList>
            <person name="Palmer J.M."/>
        </authorList>
    </citation>
    <scope>NUCLEOTIDE SEQUENCE [LARGE SCALE GENOMIC DNA]</scope>
    <source>
        <strain evidence="1 2">AS_MEX2019</strain>
        <tissue evidence="1">Muscle</tissue>
    </source>
</reference>
<comment type="caution">
    <text evidence="1">The sequence shown here is derived from an EMBL/GenBank/DDBJ whole genome shotgun (WGS) entry which is preliminary data.</text>
</comment>
<gene>
    <name evidence="1" type="ORF">AMECASPLE_012739</name>
</gene>
<evidence type="ECO:0000313" key="1">
    <source>
        <dbReference type="EMBL" id="MEQ2310778.1"/>
    </source>
</evidence>
<keyword evidence="2" id="KW-1185">Reference proteome</keyword>